<name>A0A2X3WTA2_STRTR</name>
<comment type="similarity">
    <text evidence="1">Belongs to the UPF0246 family.</text>
</comment>
<evidence type="ECO:0000256" key="1">
    <source>
        <dbReference type="HAMAP-Rule" id="MF_00652"/>
    </source>
</evidence>
<gene>
    <name evidence="2" type="primary">yaaA</name>
    <name evidence="2" type="ORF">NCTC12958_02305</name>
</gene>
<dbReference type="Pfam" id="PF03883">
    <property type="entry name" value="H2O2_YaaD"/>
    <property type="match status" value="1"/>
</dbReference>
<dbReference type="InterPro" id="IPR005583">
    <property type="entry name" value="YaaA"/>
</dbReference>
<dbReference type="GO" id="GO:0033194">
    <property type="term" value="P:response to hydroperoxide"/>
    <property type="evidence" value="ECO:0007669"/>
    <property type="project" value="TreeGrafter"/>
</dbReference>
<proteinExistence type="inferred from homology"/>
<protein>
    <recommendedName>
        <fullName evidence="1">UPF0246 protein NCTC12958_02305</fullName>
    </recommendedName>
</protein>
<dbReference type="PANTHER" id="PTHR30283:SF4">
    <property type="entry name" value="PEROXIDE STRESS RESISTANCE PROTEIN YAAA"/>
    <property type="match status" value="1"/>
</dbReference>
<dbReference type="PANTHER" id="PTHR30283">
    <property type="entry name" value="PEROXIDE STRESS RESPONSE PROTEIN YAAA"/>
    <property type="match status" value="1"/>
</dbReference>
<sequence length="267" mass="31124">MLPFLLERILDEMPAWLYNNNMIKFLIPTAKEMKPSKEVPSQKLSEKSEAILTEMAKLSTDDLSIAYKIKPEQAEKEKQRWDAILAGEAKNYPAVELFNGLMYRYIKRKDLSTCEKDFLSHQVFITSSFYGIIPAFYPIQEHRHDFHTKIKVNGQSLKNYWRAEYDQFLEDSQVPVVSLLSSEFEDVFSPSLRKQLFTVSFMEDRNGILKTHSTISKKARGAFLTAVMEESCQTIDALRDLSFDDFYYRKDLSSDSELFFVRKVKKA</sequence>
<dbReference type="EMBL" id="LS483339">
    <property type="protein sequence ID" value="SQF26062.1"/>
    <property type="molecule type" value="Genomic_DNA"/>
</dbReference>
<evidence type="ECO:0000313" key="2">
    <source>
        <dbReference type="EMBL" id="SQF26062.1"/>
    </source>
</evidence>
<dbReference type="AlphaFoldDB" id="A0A2X3WTA2"/>
<evidence type="ECO:0000313" key="3">
    <source>
        <dbReference type="Proteomes" id="UP000249634"/>
    </source>
</evidence>
<dbReference type="NCBIfam" id="NF002543">
    <property type="entry name" value="PRK02101.1-4"/>
    <property type="match status" value="1"/>
</dbReference>
<dbReference type="GO" id="GO:0005829">
    <property type="term" value="C:cytosol"/>
    <property type="evidence" value="ECO:0007669"/>
    <property type="project" value="TreeGrafter"/>
</dbReference>
<organism evidence="2 3">
    <name type="scientific">Streptococcus thermophilus</name>
    <dbReference type="NCBI Taxonomy" id="1308"/>
    <lineage>
        <taxon>Bacteria</taxon>
        <taxon>Bacillati</taxon>
        <taxon>Bacillota</taxon>
        <taxon>Bacilli</taxon>
        <taxon>Lactobacillales</taxon>
        <taxon>Streptococcaceae</taxon>
        <taxon>Streptococcus</taxon>
    </lineage>
</organism>
<dbReference type="HAMAP" id="MF_00652">
    <property type="entry name" value="UPF0246"/>
    <property type="match status" value="1"/>
</dbReference>
<dbReference type="Proteomes" id="UP000249634">
    <property type="component" value="Chromosome 1"/>
</dbReference>
<reference evidence="2 3" key="1">
    <citation type="submission" date="2018-06" db="EMBL/GenBank/DDBJ databases">
        <authorList>
            <consortium name="Pathogen Informatics"/>
            <person name="Doyle S."/>
        </authorList>
    </citation>
    <scope>NUCLEOTIDE SEQUENCE [LARGE SCALE GENOMIC DNA]</scope>
    <source>
        <strain evidence="2 3">NCTC12958</strain>
    </source>
</reference>
<accession>A0A2X3WTA2</accession>